<name>A0A1H2KY36_9ACTN</name>
<evidence type="ECO:0000313" key="8">
    <source>
        <dbReference type="Proteomes" id="UP000182977"/>
    </source>
</evidence>
<dbReference type="PROSITE" id="PS51257">
    <property type="entry name" value="PROKAR_LIPOPROTEIN"/>
    <property type="match status" value="1"/>
</dbReference>
<dbReference type="AlphaFoldDB" id="A0A1H2KY36"/>
<dbReference type="Proteomes" id="UP000182977">
    <property type="component" value="Chromosome I"/>
</dbReference>
<proteinExistence type="inferred from homology"/>
<dbReference type="InterPro" id="IPR028082">
    <property type="entry name" value="Peripla_BP_I"/>
</dbReference>
<dbReference type="CDD" id="cd06338">
    <property type="entry name" value="PBP1_ABC_ligand_binding-like"/>
    <property type="match status" value="1"/>
</dbReference>
<dbReference type="Pfam" id="PF13458">
    <property type="entry name" value="Peripla_BP_6"/>
    <property type="match status" value="1"/>
</dbReference>
<dbReference type="STRING" id="419479.SAMN04488563_4590"/>
<dbReference type="SUPFAM" id="SSF53822">
    <property type="entry name" value="Periplasmic binding protein-like I"/>
    <property type="match status" value="1"/>
</dbReference>
<dbReference type="EMBL" id="LT629791">
    <property type="protein sequence ID" value="SDU73697.1"/>
    <property type="molecule type" value="Genomic_DNA"/>
</dbReference>
<dbReference type="OrthoDB" id="7337537at2"/>
<keyword evidence="2" id="KW-0813">Transport</keyword>
<evidence type="ECO:0000256" key="5">
    <source>
        <dbReference type="SAM" id="SignalP"/>
    </source>
</evidence>
<reference evidence="8" key="1">
    <citation type="submission" date="2016-10" db="EMBL/GenBank/DDBJ databases">
        <authorList>
            <person name="Varghese N."/>
            <person name="Submissions S."/>
        </authorList>
    </citation>
    <scope>NUCLEOTIDE SEQUENCE [LARGE SCALE GENOMIC DNA]</scope>
    <source>
        <strain evidence="8">DSM 45079</strain>
    </source>
</reference>
<evidence type="ECO:0000256" key="2">
    <source>
        <dbReference type="ARBA" id="ARBA00022448"/>
    </source>
</evidence>
<feature type="signal peptide" evidence="5">
    <location>
        <begin position="1"/>
        <end position="27"/>
    </location>
</feature>
<evidence type="ECO:0000313" key="7">
    <source>
        <dbReference type="EMBL" id="SDU73697.1"/>
    </source>
</evidence>
<comment type="similarity">
    <text evidence="1">Belongs to the leucine-binding protein family.</text>
</comment>
<gene>
    <name evidence="7" type="ORF">SAMN04488563_4590</name>
</gene>
<protein>
    <submittedName>
        <fullName evidence="7">Amino acid/amide ABC transporter substrate-binding protein, HAAT family</fullName>
    </submittedName>
</protein>
<sequence length="410" mass="43528">MTVPIRVRRTALAVAGGLALTACISSGDDDSPDAEGGDDPITIGISLPLTGDFAEPGKGVEQGYEAWAAYMNENGGLLGRDVELTILDDQSSADRVASDYERLINEDGVDLVFGPFSTRLVVPAAQVAQDYGFLFVEPAGAAPEVFTQGFDNLFYAAPAVADDHYNHLADAIEAMPAAERPQTAAYAAMDDPFAMGTAYGLKARLEAMGVTTVADEVYPPNTTDFSSIAAQIASTDADIMVGGTQYQDAVNLILALQQLGYQPRMAAFSTAPTNPEFPAAIGDRTEGVLAPTGYTPEATYPSNQEFVEFYTEEYGTAPGEDQANAWTTGQVVAAAVEAVGCADPEPDCQQQLIDWLRENEVDTVVGPLSWDAEGRPQGAHLIQQYVGGEIRIVLPEDAAEAELIVEKPAW</sequence>
<evidence type="ECO:0000259" key="6">
    <source>
        <dbReference type="Pfam" id="PF13458"/>
    </source>
</evidence>
<dbReference type="RefSeq" id="WP_046769991.1">
    <property type="nucleotide sequence ID" value="NZ_LBMC01000018.1"/>
</dbReference>
<keyword evidence="4" id="KW-0029">Amino-acid transport</keyword>
<evidence type="ECO:0000256" key="4">
    <source>
        <dbReference type="ARBA" id="ARBA00022970"/>
    </source>
</evidence>
<organism evidence="7 8">
    <name type="scientific">Jiangella alkaliphila</name>
    <dbReference type="NCBI Taxonomy" id="419479"/>
    <lineage>
        <taxon>Bacteria</taxon>
        <taxon>Bacillati</taxon>
        <taxon>Actinomycetota</taxon>
        <taxon>Actinomycetes</taxon>
        <taxon>Jiangellales</taxon>
        <taxon>Jiangellaceae</taxon>
        <taxon>Jiangella</taxon>
    </lineage>
</organism>
<dbReference type="PRINTS" id="PR00337">
    <property type="entry name" value="LEUILEVALBP"/>
</dbReference>
<dbReference type="Gene3D" id="3.40.50.2300">
    <property type="match status" value="2"/>
</dbReference>
<evidence type="ECO:0000256" key="3">
    <source>
        <dbReference type="ARBA" id="ARBA00022729"/>
    </source>
</evidence>
<dbReference type="GO" id="GO:0006865">
    <property type="term" value="P:amino acid transport"/>
    <property type="evidence" value="ECO:0007669"/>
    <property type="project" value="UniProtKB-KW"/>
</dbReference>
<evidence type="ECO:0000256" key="1">
    <source>
        <dbReference type="ARBA" id="ARBA00010062"/>
    </source>
</evidence>
<dbReference type="InterPro" id="IPR051010">
    <property type="entry name" value="BCAA_transport"/>
</dbReference>
<dbReference type="InterPro" id="IPR000709">
    <property type="entry name" value="Leu_Ile_Val-bd"/>
</dbReference>
<feature type="chain" id="PRO_5009278845" evidence="5">
    <location>
        <begin position="28"/>
        <end position="410"/>
    </location>
</feature>
<feature type="domain" description="Leucine-binding protein" evidence="6">
    <location>
        <begin position="40"/>
        <end position="379"/>
    </location>
</feature>
<dbReference type="InterPro" id="IPR028081">
    <property type="entry name" value="Leu-bd"/>
</dbReference>
<accession>A0A1H2KY36</accession>
<keyword evidence="3 5" id="KW-0732">Signal</keyword>
<keyword evidence="8" id="KW-1185">Reference proteome</keyword>
<dbReference type="PANTHER" id="PTHR30483">
    <property type="entry name" value="LEUCINE-SPECIFIC-BINDING PROTEIN"/>
    <property type="match status" value="1"/>
</dbReference>